<feature type="chain" id="PRO_5011457307" evidence="1">
    <location>
        <begin position="20"/>
        <end position="151"/>
    </location>
</feature>
<dbReference type="AlphaFoldDB" id="A0A1H7VFR6"/>
<dbReference type="STRING" id="573321.SAMN04488505_103319"/>
<dbReference type="RefSeq" id="WP_089912892.1">
    <property type="nucleotide sequence ID" value="NZ_FOBB01000003.1"/>
</dbReference>
<organism evidence="2 3">
    <name type="scientific">Chitinophaga rupis</name>
    <dbReference type="NCBI Taxonomy" id="573321"/>
    <lineage>
        <taxon>Bacteria</taxon>
        <taxon>Pseudomonadati</taxon>
        <taxon>Bacteroidota</taxon>
        <taxon>Chitinophagia</taxon>
        <taxon>Chitinophagales</taxon>
        <taxon>Chitinophagaceae</taxon>
        <taxon>Chitinophaga</taxon>
    </lineage>
</organism>
<dbReference type="EMBL" id="FOBB01000003">
    <property type="protein sequence ID" value="SEM08083.1"/>
    <property type="molecule type" value="Genomic_DNA"/>
</dbReference>
<reference evidence="2 3" key="1">
    <citation type="submission" date="2016-10" db="EMBL/GenBank/DDBJ databases">
        <authorList>
            <person name="de Groot N.N."/>
        </authorList>
    </citation>
    <scope>NUCLEOTIDE SEQUENCE [LARGE SCALE GENOMIC DNA]</scope>
    <source>
        <strain evidence="2 3">DSM 21039</strain>
    </source>
</reference>
<sequence>MKKILLLSTVVCLIFMACSKDGGSGTKPTITFKSYSIPFIVDSLVDQFDATFQVTDGDGDIQNKFNFRIILDSDPSTLEDSVFEPRQMPNIGAHKGSKVDAEVIYTLLASDFKFYDPNTKPDSLRMQVFIVDDEGHSSDTITTPKLAILKN</sequence>
<evidence type="ECO:0000313" key="3">
    <source>
        <dbReference type="Proteomes" id="UP000198984"/>
    </source>
</evidence>
<keyword evidence="1" id="KW-0732">Signal</keyword>
<accession>A0A1H7VFR6</accession>
<keyword evidence="3" id="KW-1185">Reference proteome</keyword>
<evidence type="ECO:0000256" key="1">
    <source>
        <dbReference type="SAM" id="SignalP"/>
    </source>
</evidence>
<dbReference type="OrthoDB" id="675420at2"/>
<proteinExistence type="predicted"/>
<protein>
    <submittedName>
        <fullName evidence="2">Uncharacterized protein</fullName>
    </submittedName>
</protein>
<name>A0A1H7VFR6_9BACT</name>
<dbReference type="Proteomes" id="UP000198984">
    <property type="component" value="Unassembled WGS sequence"/>
</dbReference>
<gene>
    <name evidence="2" type="ORF">SAMN04488505_103319</name>
</gene>
<dbReference type="PROSITE" id="PS51257">
    <property type="entry name" value="PROKAR_LIPOPROTEIN"/>
    <property type="match status" value="1"/>
</dbReference>
<feature type="signal peptide" evidence="1">
    <location>
        <begin position="1"/>
        <end position="19"/>
    </location>
</feature>
<evidence type="ECO:0000313" key="2">
    <source>
        <dbReference type="EMBL" id="SEM08083.1"/>
    </source>
</evidence>